<dbReference type="GO" id="GO:0006633">
    <property type="term" value="P:fatty acid biosynthetic process"/>
    <property type="evidence" value="ECO:0007669"/>
    <property type="project" value="TreeGrafter"/>
</dbReference>
<gene>
    <name evidence="3" type="ORF">SAMN04488124_3371</name>
</gene>
<protein>
    <submittedName>
        <fullName evidence="3">NAD(P)-dependent dehydrogenase, short-chain alcohol dehydrogenase family</fullName>
    </submittedName>
</protein>
<dbReference type="Proteomes" id="UP000243250">
    <property type="component" value="Unassembled WGS sequence"/>
</dbReference>
<evidence type="ECO:0000313" key="4">
    <source>
        <dbReference type="Proteomes" id="UP000243250"/>
    </source>
</evidence>
<name>A0A1I6ILF4_9EURY</name>
<evidence type="ECO:0000256" key="2">
    <source>
        <dbReference type="ARBA" id="ARBA00023002"/>
    </source>
</evidence>
<dbReference type="SUPFAM" id="SSF51735">
    <property type="entry name" value="NAD(P)-binding Rossmann-fold domains"/>
    <property type="match status" value="1"/>
</dbReference>
<proteinExistence type="inferred from homology"/>
<keyword evidence="4" id="KW-1185">Reference proteome</keyword>
<accession>A0A1I6ILF4</accession>
<dbReference type="PRINTS" id="PR00081">
    <property type="entry name" value="GDHRDH"/>
</dbReference>
<dbReference type="PANTHER" id="PTHR42760">
    <property type="entry name" value="SHORT-CHAIN DEHYDROGENASES/REDUCTASES FAMILY MEMBER"/>
    <property type="match status" value="1"/>
</dbReference>
<reference evidence="4" key="1">
    <citation type="submission" date="2016-10" db="EMBL/GenBank/DDBJ databases">
        <authorList>
            <person name="Varghese N."/>
            <person name="Submissions S."/>
        </authorList>
    </citation>
    <scope>NUCLEOTIDE SEQUENCE [LARGE SCALE GENOMIC DNA]</scope>
    <source>
        <strain evidence="4">CGMCC 1.8711</strain>
    </source>
</reference>
<comment type="similarity">
    <text evidence="1">Belongs to the short-chain dehydrogenases/reductases (SDR) family.</text>
</comment>
<dbReference type="CDD" id="cd05233">
    <property type="entry name" value="SDR_c"/>
    <property type="match status" value="1"/>
</dbReference>
<sequence>MGRLDPDFSGETVVVTGGSSGIGRAVALAFGDAGAMVVNADVRAESKDPDASRPTHEAIREAGGEAEYADCDVSDPAEVEALVDHAREYGGVDVMVNNAGVYTKTRFRDVTPEEFDDVYGVNARGAFFGTQYAANDMIARGVDGVVVNTSSDTQGRAAWDHSHYAATKGAIRMITRSAALELAPEGVRVNAVAPGPVATEIRKGWAEEAEEMQPEGETPGLPHRAAEPEELAGAYLYLASEDASYVTGETVWVDGGGHVA</sequence>
<dbReference type="GO" id="GO:0048038">
    <property type="term" value="F:quinone binding"/>
    <property type="evidence" value="ECO:0007669"/>
    <property type="project" value="TreeGrafter"/>
</dbReference>
<dbReference type="PRINTS" id="PR00080">
    <property type="entry name" value="SDRFAMILY"/>
</dbReference>
<dbReference type="GO" id="GO:0016616">
    <property type="term" value="F:oxidoreductase activity, acting on the CH-OH group of donors, NAD or NADP as acceptor"/>
    <property type="evidence" value="ECO:0007669"/>
    <property type="project" value="TreeGrafter"/>
</dbReference>
<dbReference type="Pfam" id="PF13561">
    <property type="entry name" value="adh_short_C2"/>
    <property type="match status" value="1"/>
</dbReference>
<dbReference type="STRING" id="555875.SAMN04488124_3371"/>
<dbReference type="InterPro" id="IPR036291">
    <property type="entry name" value="NAD(P)-bd_dom_sf"/>
</dbReference>
<dbReference type="NCBIfam" id="NF005559">
    <property type="entry name" value="PRK07231.1"/>
    <property type="match status" value="1"/>
</dbReference>
<dbReference type="InterPro" id="IPR020904">
    <property type="entry name" value="Sc_DH/Rdtase_CS"/>
</dbReference>
<dbReference type="PANTHER" id="PTHR42760:SF133">
    <property type="entry name" value="3-OXOACYL-[ACYL-CARRIER-PROTEIN] REDUCTASE"/>
    <property type="match status" value="1"/>
</dbReference>
<dbReference type="FunFam" id="3.40.50.720:FF:000084">
    <property type="entry name" value="Short-chain dehydrogenase reductase"/>
    <property type="match status" value="1"/>
</dbReference>
<dbReference type="PROSITE" id="PS00061">
    <property type="entry name" value="ADH_SHORT"/>
    <property type="match status" value="1"/>
</dbReference>
<dbReference type="RefSeq" id="WP_089883078.1">
    <property type="nucleotide sequence ID" value="NZ_FOYS01000006.1"/>
</dbReference>
<evidence type="ECO:0000313" key="3">
    <source>
        <dbReference type="EMBL" id="SFR67514.1"/>
    </source>
</evidence>
<dbReference type="InterPro" id="IPR002347">
    <property type="entry name" value="SDR_fam"/>
</dbReference>
<dbReference type="EMBL" id="FOYS01000006">
    <property type="protein sequence ID" value="SFR67514.1"/>
    <property type="molecule type" value="Genomic_DNA"/>
</dbReference>
<keyword evidence="2" id="KW-0560">Oxidoreductase</keyword>
<organism evidence="3 4">
    <name type="scientific">Halogeometricum limi</name>
    <dbReference type="NCBI Taxonomy" id="555875"/>
    <lineage>
        <taxon>Archaea</taxon>
        <taxon>Methanobacteriati</taxon>
        <taxon>Methanobacteriota</taxon>
        <taxon>Stenosarchaea group</taxon>
        <taxon>Halobacteria</taxon>
        <taxon>Halobacteriales</taxon>
        <taxon>Haloferacaceae</taxon>
        <taxon>Halogeometricum</taxon>
    </lineage>
</organism>
<dbReference type="Gene3D" id="3.40.50.720">
    <property type="entry name" value="NAD(P)-binding Rossmann-like Domain"/>
    <property type="match status" value="1"/>
</dbReference>
<dbReference type="AlphaFoldDB" id="A0A1I6ILF4"/>
<evidence type="ECO:0000256" key="1">
    <source>
        <dbReference type="ARBA" id="ARBA00006484"/>
    </source>
</evidence>
<dbReference type="OrthoDB" id="281764at2157"/>